<name>A0A067N291_PLEO1</name>
<organism evidence="2 3">
    <name type="scientific">Pleurotus ostreatus (strain PC15)</name>
    <name type="common">Oyster mushroom</name>
    <dbReference type="NCBI Taxonomy" id="1137138"/>
    <lineage>
        <taxon>Eukaryota</taxon>
        <taxon>Fungi</taxon>
        <taxon>Dikarya</taxon>
        <taxon>Basidiomycota</taxon>
        <taxon>Agaricomycotina</taxon>
        <taxon>Agaricomycetes</taxon>
        <taxon>Agaricomycetidae</taxon>
        <taxon>Agaricales</taxon>
        <taxon>Pleurotineae</taxon>
        <taxon>Pleurotaceae</taxon>
        <taxon>Pleurotus</taxon>
    </lineage>
</organism>
<evidence type="ECO:0000313" key="3">
    <source>
        <dbReference type="Proteomes" id="UP000027073"/>
    </source>
</evidence>
<gene>
    <name evidence="2" type="ORF">PLEOSDRAFT_1110084</name>
</gene>
<dbReference type="HOGENOM" id="CLU_937248_0_0_1"/>
<dbReference type="AlphaFoldDB" id="A0A067N291"/>
<evidence type="ECO:0000256" key="1">
    <source>
        <dbReference type="SAM" id="MobiDB-lite"/>
    </source>
</evidence>
<feature type="compositionally biased region" description="Polar residues" evidence="1">
    <location>
        <begin position="198"/>
        <end position="210"/>
    </location>
</feature>
<accession>A0A067N291</accession>
<proteinExistence type="predicted"/>
<feature type="region of interest" description="Disordered" evidence="1">
    <location>
        <begin position="198"/>
        <end position="260"/>
    </location>
</feature>
<dbReference type="EMBL" id="KL198015">
    <property type="protein sequence ID" value="KDQ21969.1"/>
    <property type="molecule type" value="Genomic_DNA"/>
</dbReference>
<dbReference type="InParanoid" id="A0A067N291"/>
<dbReference type="VEuPathDB" id="FungiDB:PLEOSDRAFT_1110084"/>
<protein>
    <submittedName>
        <fullName evidence="2">Uncharacterized protein</fullName>
    </submittedName>
</protein>
<evidence type="ECO:0000313" key="2">
    <source>
        <dbReference type="EMBL" id="KDQ21969.1"/>
    </source>
</evidence>
<dbReference type="Proteomes" id="UP000027073">
    <property type="component" value="Unassembled WGS sequence"/>
</dbReference>
<sequence>MRSSEHLRRVAAGVGRFGIRLAFITETISLTLVPVIEDEPFASAQDLKSAFSMSKLCQLVSFTPLRFTSSHVTYLFHSSTLILTLSFLVDSTITFIGLVSNYLSTWFSLGVCLGGVRRTQHFDDIHTTSSQCLCILSSIFWFGFLYSHEMREYTGSTSEVEQLLFDSMRIRPCCDGVGNTIKSVVASIEGAPEIRAQLQPNTLPDPTSSPKAGLQRKLPATPNSFTKITRIPLKPPQLARELSSDGSDDGARRRRRPRKEFKCLPVMTPFFFYPRLRREDSIESHQSDTSPQPPSPL</sequence>
<reference evidence="3" key="1">
    <citation type="journal article" date="2014" name="Proc. Natl. Acad. Sci. U.S.A.">
        <title>Extensive sampling of basidiomycete genomes demonstrates inadequacy of the white-rot/brown-rot paradigm for wood decay fungi.</title>
        <authorList>
            <person name="Riley R."/>
            <person name="Salamov A.A."/>
            <person name="Brown D.W."/>
            <person name="Nagy L.G."/>
            <person name="Floudas D."/>
            <person name="Held B.W."/>
            <person name="Levasseur A."/>
            <person name="Lombard V."/>
            <person name="Morin E."/>
            <person name="Otillar R."/>
            <person name="Lindquist E.A."/>
            <person name="Sun H."/>
            <person name="LaButti K.M."/>
            <person name="Schmutz J."/>
            <person name="Jabbour D."/>
            <person name="Luo H."/>
            <person name="Baker S.E."/>
            <person name="Pisabarro A.G."/>
            <person name="Walton J.D."/>
            <person name="Blanchette R.A."/>
            <person name="Henrissat B."/>
            <person name="Martin F."/>
            <person name="Cullen D."/>
            <person name="Hibbett D.S."/>
            <person name="Grigoriev I.V."/>
        </authorList>
    </citation>
    <scope>NUCLEOTIDE SEQUENCE [LARGE SCALE GENOMIC DNA]</scope>
    <source>
        <strain evidence="3">PC15</strain>
    </source>
</reference>